<feature type="region of interest" description="Disordered" evidence="1">
    <location>
        <begin position="410"/>
        <end position="520"/>
    </location>
</feature>
<feature type="compositionally biased region" description="Gly residues" evidence="1">
    <location>
        <begin position="286"/>
        <end position="295"/>
    </location>
</feature>
<dbReference type="AlphaFoldDB" id="A0A836C603"/>
<feature type="region of interest" description="Disordered" evidence="1">
    <location>
        <begin position="1"/>
        <end position="31"/>
    </location>
</feature>
<feature type="compositionally biased region" description="Acidic residues" evidence="1">
    <location>
        <begin position="254"/>
        <end position="267"/>
    </location>
</feature>
<sequence length="559" mass="58975">MAFSPVPRANSWEDEAFHLDPRPGGIGPDSPIFPAPPAGQTYVGYYGHHRGPKSAKAPKDPAKFAIPCPWVAACGPNCGAGPRCVVARTAHGQSNGRTVSVMDMGVVMPRRVPKFLSTLPPAEAGSARARLFKGGGSVDVKAVEDISDADLRRIMPLLSPRSLKELGLKADAGPRAAYHAHLLRFHFGNLPPQLVQVSPIANNRNANPWQPDTARDADVQAASAAGLDLSAYAYKLPPEVDEDAAAEDGGHAEEEGEADEQAEEEAGANDAAAPLPKRPRGDRGARGAGRAGGSGDGERMSPGAAGSRRPPLTPRPVAQPGPGQAPAAMASPPTPATRDPAAAAATPLPQLPYAQLASGAEAHAQLMAATMQAAAQAAARGFCEAEAADQRRQKEAALRRAEEAVAEAARLKRRAEEAEEEAVRRKRQAEAGDAEAARLARRVEEAQGEAAKQQRRAEEAEAQAAGLKRRAERAEAEVAEQLRRAEGAEAEAARQRGRAEAAEAEAERQEQRAEAAEGARVALQAALDAERQQKEAALARAEEMSNRRGLLSRLFSTEW</sequence>
<feature type="region of interest" description="Disordered" evidence="1">
    <location>
        <begin position="242"/>
        <end position="346"/>
    </location>
</feature>
<proteinExistence type="predicted"/>
<comment type="caution">
    <text evidence="2">The sequence shown here is derived from an EMBL/GenBank/DDBJ whole genome shotgun (WGS) entry which is preliminary data.</text>
</comment>
<evidence type="ECO:0000313" key="2">
    <source>
        <dbReference type="EMBL" id="KAG2501385.1"/>
    </source>
</evidence>
<feature type="compositionally biased region" description="Basic and acidic residues" evidence="1">
    <location>
        <begin position="472"/>
        <end position="517"/>
    </location>
</feature>
<gene>
    <name evidence="2" type="ORF">HYH03_001173</name>
</gene>
<reference evidence="2" key="1">
    <citation type="journal article" date="2020" name="bioRxiv">
        <title>Comparative genomics of Chlamydomonas.</title>
        <authorList>
            <person name="Craig R.J."/>
            <person name="Hasan A.R."/>
            <person name="Ness R.W."/>
            <person name="Keightley P.D."/>
        </authorList>
    </citation>
    <scope>NUCLEOTIDE SEQUENCE</scope>
    <source>
        <strain evidence="2">CCAP 11/70</strain>
    </source>
</reference>
<dbReference type="Proteomes" id="UP000612055">
    <property type="component" value="Unassembled WGS sequence"/>
</dbReference>
<name>A0A836C603_9CHLO</name>
<keyword evidence="3" id="KW-1185">Reference proteome</keyword>
<evidence type="ECO:0000313" key="3">
    <source>
        <dbReference type="Proteomes" id="UP000612055"/>
    </source>
</evidence>
<dbReference type="EMBL" id="JAEHOE010000002">
    <property type="protein sequence ID" value="KAG2501385.1"/>
    <property type="molecule type" value="Genomic_DNA"/>
</dbReference>
<feature type="compositionally biased region" description="Low complexity" evidence="1">
    <location>
        <begin position="320"/>
        <end position="346"/>
    </location>
</feature>
<feature type="compositionally biased region" description="Low complexity" evidence="1">
    <location>
        <begin position="371"/>
        <end position="385"/>
    </location>
</feature>
<organism evidence="2 3">
    <name type="scientific">Edaphochlamys debaryana</name>
    <dbReference type="NCBI Taxonomy" id="47281"/>
    <lineage>
        <taxon>Eukaryota</taxon>
        <taxon>Viridiplantae</taxon>
        <taxon>Chlorophyta</taxon>
        <taxon>core chlorophytes</taxon>
        <taxon>Chlorophyceae</taxon>
        <taxon>CS clade</taxon>
        <taxon>Chlamydomonadales</taxon>
        <taxon>Chlamydomonadales incertae sedis</taxon>
        <taxon>Edaphochlamys</taxon>
    </lineage>
</organism>
<feature type="compositionally biased region" description="Basic and acidic residues" evidence="1">
    <location>
        <begin position="435"/>
        <end position="445"/>
    </location>
</feature>
<feature type="region of interest" description="Disordered" evidence="1">
    <location>
        <begin position="371"/>
        <end position="395"/>
    </location>
</feature>
<evidence type="ECO:0000256" key="1">
    <source>
        <dbReference type="SAM" id="MobiDB-lite"/>
    </source>
</evidence>
<accession>A0A836C603</accession>
<protein>
    <submittedName>
        <fullName evidence="2">Uncharacterized protein</fullName>
    </submittedName>
</protein>